<keyword evidence="1" id="KW-0472">Membrane</keyword>
<keyword evidence="1" id="KW-0812">Transmembrane</keyword>
<evidence type="ECO:0000256" key="1">
    <source>
        <dbReference type="SAM" id="Phobius"/>
    </source>
</evidence>
<reference evidence="2" key="1">
    <citation type="submission" date="2019-08" db="EMBL/GenBank/DDBJ databases">
        <authorList>
            <person name="Kucharzyk K."/>
            <person name="Murdoch R.W."/>
            <person name="Higgins S."/>
            <person name="Loffler F."/>
        </authorList>
    </citation>
    <scope>NUCLEOTIDE SEQUENCE</scope>
</reference>
<accession>A0A645EPS0</accession>
<proteinExistence type="predicted"/>
<name>A0A645EPS0_9ZZZZ</name>
<sequence>MLKTAIIIIVLLLFLAGSIWLQVFFSKAKSKWLGLIIPLICFIFSIITILSLSMYTNTGITSVTKTIDGVVVTDKTITSQSEKPSMISMLATAMPVFLISNIPTIIFLAIYFACREKLKLRNELDKMNVQDLE</sequence>
<dbReference type="AlphaFoldDB" id="A0A645EPS0"/>
<feature type="transmembrane region" description="Helical" evidence="1">
    <location>
        <begin position="89"/>
        <end position="114"/>
    </location>
</feature>
<organism evidence="2">
    <name type="scientific">bioreactor metagenome</name>
    <dbReference type="NCBI Taxonomy" id="1076179"/>
    <lineage>
        <taxon>unclassified sequences</taxon>
        <taxon>metagenomes</taxon>
        <taxon>ecological metagenomes</taxon>
    </lineage>
</organism>
<protein>
    <submittedName>
        <fullName evidence="2">Uncharacterized protein</fullName>
    </submittedName>
</protein>
<dbReference type="EMBL" id="VSSQ01049271">
    <property type="protein sequence ID" value="MPN03350.1"/>
    <property type="molecule type" value="Genomic_DNA"/>
</dbReference>
<comment type="caution">
    <text evidence="2">The sequence shown here is derived from an EMBL/GenBank/DDBJ whole genome shotgun (WGS) entry which is preliminary data.</text>
</comment>
<gene>
    <name evidence="2" type="ORF">SDC9_150578</name>
</gene>
<evidence type="ECO:0000313" key="2">
    <source>
        <dbReference type="EMBL" id="MPN03350.1"/>
    </source>
</evidence>
<keyword evidence="1" id="KW-1133">Transmembrane helix</keyword>
<feature type="transmembrane region" description="Helical" evidence="1">
    <location>
        <begin position="32"/>
        <end position="55"/>
    </location>
</feature>
<feature type="transmembrane region" description="Helical" evidence="1">
    <location>
        <begin position="6"/>
        <end position="25"/>
    </location>
</feature>